<dbReference type="Proteomes" id="UP000007802">
    <property type="component" value="Unassembled WGS sequence"/>
</dbReference>
<accession>F2TV21</accession>
<name>F2TV21_AJEDA</name>
<dbReference type="HOGENOM" id="CLU_966337_0_0_1"/>
<organism evidence="1">
    <name type="scientific">Ajellomyces dermatitidis (strain ATCC 18188 / CBS 674.68)</name>
    <name type="common">Blastomyces dermatitidis</name>
    <dbReference type="NCBI Taxonomy" id="653446"/>
    <lineage>
        <taxon>Eukaryota</taxon>
        <taxon>Fungi</taxon>
        <taxon>Dikarya</taxon>
        <taxon>Ascomycota</taxon>
        <taxon>Pezizomycotina</taxon>
        <taxon>Eurotiomycetes</taxon>
        <taxon>Eurotiomycetidae</taxon>
        <taxon>Onygenales</taxon>
        <taxon>Ajellomycetaceae</taxon>
        <taxon>Blastomyces</taxon>
    </lineage>
</organism>
<dbReference type="EMBL" id="GG750139">
    <property type="protein sequence ID" value="EGE87084.2"/>
    <property type="molecule type" value="Genomic_DNA"/>
</dbReference>
<proteinExistence type="predicted"/>
<protein>
    <submittedName>
        <fullName evidence="1">Uncharacterized protein</fullName>
    </submittedName>
</protein>
<dbReference type="AlphaFoldDB" id="F2TV21"/>
<dbReference type="OrthoDB" id="2906425at2759"/>
<evidence type="ECO:0000313" key="1">
    <source>
        <dbReference type="EMBL" id="EGE87084.2"/>
    </source>
</evidence>
<gene>
    <name evidence="1" type="ORF">BDDG_10039</name>
</gene>
<sequence length="255" mass="28912">MLTTAGLTLNGLITCRLLGQKSSITTSALLVEGPTNRGTPNITKDPKSHPLPTVLLLNFHRRIFVNLHMHIVEHGVQRGWAPLKQGWAIGSVGIFFLRNFLSILPKFVRLALYNFIDRQLDSRDPTQTDQPVKYLPLGLCLKRGRRIDESSGFVLMTQVYGHALNQVYYRITHEELEQIAKDLARWITELRKIPNKSKHLIANASGGPICDHMYEGRTLGPLNSTAEFADDLTQFLFQPEQHKHQPPIATLYEKK</sequence>
<reference evidence="1" key="1">
    <citation type="submission" date="2010-03" db="EMBL/GenBank/DDBJ databases">
        <title>Annotation of Blastomyces dermatitidis strain ATCC 18188.</title>
        <authorList>
            <consortium name="The Broad Institute Genome Sequencing Platform"/>
            <consortium name="Broad Institute Genome Sequencing Center for Infectious Disease."/>
            <person name="Cuomo C."/>
            <person name="Klein B."/>
            <person name="Sullivan T."/>
            <person name="Heitman J."/>
            <person name="Young S."/>
            <person name="Zeng Q."/>
            <person name="Gargeya S."/>
            <person name="Alvarado L."/>
            <person name="Berlin A.M."/>
            <person name="Chapman S.B."/>
            <person name="Chen Z."/>
            <person name="Freedman E."/>
            <person name="Gellesch M."/>
            <person name="Goldberg J."/>
            <person name="Griggs A."/>
            <person name="Gujja S."/>
            <person name="Heilman E."/>
            <person name="Heiman D."/>
            <person name="Howarth C."/>
            <person name="Mehta T."/>
            <person name="Neiman D."/>
            <person name="Pearson M."/>
            <person name="Roberts A."/>
            <person name="Saif S."/>
            <person name="Shea T."/>
            <person name="Shenoy N."/>
            <person name="Sisk P."/>
            <person name="Stolte C."/>
            <person name="Sykes S."/>
            <person name="White J."/>
            <person name="Yandava C."/>
            <person name="Haas B."/>
            <person name="Nusbaum C."/>
            <person name="Birren B."/>
        </authorList>
    </citation>
    <scope>NUCLEOTIDE SEQUENCE [LARGE SCALE GENOMIC DNA]</scope>
    <source>
        <strain evidence="1">ATCC 18188</strain>
    </source>
</reference>